<accession>A0A9P1NY35</accession>
<protein>
    <submittedName>
        <fullName evidence="1">Uncharacterized protein</fullName>
    </submittedName>
</protein>
<reference evidence="1 2" key="1">
    <citation type="submission" date="2014-02" db="EMBL/GenBank/DDBJ databases">
        <authorList>
            <person name="Genoscope - CEA"/>
        </authorList>
    </citation>
    <scope>NUCLEOTIDE SEQUENCE [LARGE SCALE GENOMIC DNA]</scope>
    <source>
        <strain evidence="1 2">PCC 8005</strain>
    </source>
</reference>
<organism evidence="1 2">
    <name type="scientific">Limnospira indica PCC 8005</name>
    <dbReference type="NCBI Taxonomy" id="376219"/>
    <lineage>
        <taxon>Bacteria</taxon>
        <taxon>Bacillati</taxon>
        <taxon>Cyanobacteriota</taxon>
        <taxon>Cyanophyceae</taxon>
        <taxon>Oscillatoriophycideae</taxon>
        <taxon>Oscillatoriales</taxon>
        <taxon>Sirenicapillariaceae</taxon>
        <taxon>Limnospira</taxon>
    </lineage>
</organism>
<gene>
    <name evidence="1" type="ORF">ARTHRO_11092</name>
</gene>
<proteinExistence type="predicted"/>
<dbReference type="AlphaFoldDB" id="A0A9P1NY35"/>
<evidence type="ECO:0000313" key="1">
    <source>
        <dbReference type="EMBL" id="CDM93419.1"/>
    </source>
</evidence>
<name>A0A9P1NY35_9CYAN</name>
<keyword evidence="2" id="KW-1185">Reference proteome</keyword>
<dbReference type="EMBL" id="FO818640">
    <property type="protein sequence ID" value="CDM93419.1"/>
    <property type="molecule type" value="Genomic_DNA"/>
</dbReference>
<sequence>MHPTYFHQMTVLGWVAPNLLSSDDGVGLHLTYFHQMTVLGCTQPTFIR</sequence>
<evidence type="ECO:0000313" key="2">
    <source>
        <dbReference type="Proteomes" id="UP000032946"/>
    </source>
</evidence>
<dbReference type="Proteomes" id="UP000032946">
    <property type="component" value="Chromosome"/>
</dbReference>